<sequence>MLTFVQDQNLLNQEIERLLGSVREGGQLWLAYPRKNRNGVSEVDREYLKIYLNRTNWQAARMTSLNEKWVAVMVKRK</sequence>
<organism evidence="1">
    <name type="scientific">bioreactor metagenome</name>
    <dbReference type="NCBI Taxonomy" id="1076179"/>
    <lineage>
        <taxon>unclassified sequences</taxon>
        <taxon>metagenomes</taxon>
        <taxon>ecological metagenomes</taxon>
    </lineage>
</organism>
<evidence type="ECO:0000313" key="1">
    <source>
        <dbReference type="EMBL" id="MPM98231.1"/>
    </source>
</evidence>
<evidence type="ECO:0008006" key="2">
    <source>
        <dbReference type="Google" id="ProtNLM"/>
    </source>
</evidence>
<accession>A0A645E9X7</accession>
<proteinExistence type="predicted"/>
<protein>
    <recommendedName>
        <fullName evidence="2">Methyltransferase type 11 domain-containing protein</fullName>
    </recommendedName>
</protein>
<dbReference type="AlphaFoldDB" id="A0A645E9X7"/>
<comment type="caution">
    <text evidence="1">The sequence shown here is derived from an EMBL/GenBank/DDBJ whole genome shotgun (WGS) entry which is preliminary data.</text>
</comment>
<reference evidence="1" key="1">
    <citation type="submission" date="2019-08" db="EMBL/GenBank/DDBJ databases">
        <authorList>
            <person name="Kucharzyk K."/>
            <person name="Murdoch R.W."/>
            <person name="Higgins S."/>
            <person name="Loffler F."/>
        </authorList>
    </citation>
    <scope>NUCLEOTIDE SEQUENCE</scope>
</reference>
<name>A0A645E9X7_9ZZZZ</name>
<gene>
    <name evidence="1" type="ORF">SDC9_145415</name>
</gene>
<dbReference type="EMBL" id="VSSQ01044412">
    <property type="protein sequence ID" value="MPM98231.1"/>
    <property type="molecule type" value="Genomic_DNA"/>
</dbReference>